<accession>A0A2H0V1K9</accession>
<evidence type="ECO:0000256" key="1">
    <source>
        <dbReference type="SAM" id="Phobius"/>
    </source>
</evidence>
<name>A0A2H0V1K9_9BACT</name>
<proteinExistence type="predicted"/>
<organism evidence="2 3">
    <name type="scientific">Candidatus Falkowbacteria bacterium CG10_big_fil_rev_8_21_14_0_10_43_10</name>
    <dbReference type="NCBI Taxonomy" id="1974567"/>
    <lineage>
        <taxon>Bacteria</taxon>
        <taxon>Candidatus Falkowiibacteriota</taxon>
    </lineage>
</organism>
<evidence type="ECO:0000313" key="3">
    <source>
        <dbReference type="Proteomes" id="UP000228626"/>
    </source>
</evidence>
<evidence type="ECO:0000313" key="2">
    <source>
        <dbReference type="EMBL" id="PIR92976.1"/>
    </source>
</evidence>
<feature type="transmembrane region" description="Helical" evidence="1">
    <location>
        <begin position="16"/>
        <end position="37"/>
    </location>
</feature>
<sequence>MNLSQPKAIRNQKMRYFFIAGLLVILYVSMFVFDMLFGAKAQGKVQSYSSGDAIVWNNEIYVGSVDTDKLELFKQAGDKLIKEYAISAPDERWNDFYDFAFNIEADVLYAYAVNGKYLYKYNLTDISNPVIVGSVKDNSWDWMMRVQKAGDNIATVGTNGIRIWNNNLMAINSYANQEKNDNITLSRGGEIIFDIKTDYGSDKENDFIKIISSQTRAELASPRIVLNSDRIRQPYYDADKKLAYFAGDRVLKQVNLTTGAVNNFQHISAEGFAVDGIFGKDHFYFTDGIGIVKMNHELKPLSWQHAYKIGLPNAWCMGLKALEQNGQERLAVFNHESIVILDENFKLVASYKATEDNNTPRKPLSMSIDRNRAARNSQVSLRGAGFAPQEEIALIFGRPEIGKMGELVKDIEFSRVVISADEAGRFTKVLTVPDIKLGRFESFPYGVDIIAKGLNSGLRYSIGFTIE</sequence>
<dbReference type="EMBL" id="PFAR01000039">
    <property type="protein sequence ID" value="PIR92976.1"/>
    <property type="molecule type" value="Genomic_DNA"/>
</dbReference>
<comment type="caution">
    <text evidence="2">The sequence shown here is derived from an EMBL/GenBank/DDBJ whole genome shotgun (WGS) entry which is preliminary data.</text>
</comment>
<reference evidence="3" key="1">
    <citation type="submission" date="2017-09" db="EMBL/GenBank/DDBJ databases">
        <title>Depth-based differentiation of microbial function through sediment-hosted aquifers and enrichment of novel symbionts in the deep terrestrial subsurface.</title>
        <authorList>
            <person name="Probst A.J."/>
            <person name="Ladd B."/>
            <person name="Jarett J.K."/>
            <person name="Geller-Mcgrath D.E."/>
            <person name="Sieber C.M.K."/>
            <person name="Emerson J.B."/>
            <person name="Anantharaman K."/>
            <person name="Thomas B.C."/>
            <person name="Malmstrom R."/>
            <person name="Stieglmeier M."/>
            <person name="Klingl A."/>
            <person name="Woyke T."/>
            <person name="Ryan C.M."/>
            <person name="Banfield J.F."/>
        </authorList>
    </citation>
    <scope>NUCLEOTIDE SEQUENCE [LARGE SCALE GENOMIC DNA]</scope>
</reference>
<gene>
    <name evidence="2" type="ORF">COT99_03260</name>
</gene>
<dbReference type="AlphaFoldDB" id="A0A2H0V1K9"/>
<keyword evidence="1" id="KW-1133">Transmembrane helix</keyword>
<protein>
    <submittedName>
        <fullName evidence="2">Uncharacterized protein</fullName>
    </submittedName>
</protein>
<dbReference type="SUPFAM" id="SSF101898">
    <property type="entry name" value="NHL repeat"/>
    <property type="match status" value="1"/>
</dbReference>
<keyword evidence="1" id="KW-0812">Transmembrane</keyword>
<keyword evidence="1" id="KW-0472">Membrane</keyword>
<dbReference type="Proteomes" id="UP000228626">
    <property type="component" value="Unassembled WGS sequence"/>
</dbReference>